<keyword evidence="10" id="KW-1185">Reference proteome</keyword>
<dbReference type="AlphaFoldDB" id="A0A2I2KIC7"/>
<feature type="transmembrane region" description="Helical" evidence="7">
    <location>
        <begin position="92"/>
        <end position="112"/>
    </location>
</feature>
<feature type="transmembrane region" description="Helical" evidence="7">
    <location>
        <begin position="167"/>
        <end position="194"/>
    </location>
</feature>
<feature type="domain" description="ABC transmembrane type-1" evidence="8">
    <location>
        <begin position="58"/>
        <end position="233"/>
    </location>
</feature>
<evidence type="ECO:0000313" key="9">
    <source>
        <dbReference type="EMBL" id="SNQ45425.1"/>
    </source>
</evidence>
<evidence type="ECO:0000256" key="6">
    <source>
        <dbReference type="ARBA" id="ARBA00023136"/>
    </source>
</evidence>
<dbReference type="Gene3D" id="1.10.3720.10">
    <property type="entry name" value="MetI-like"/>
    <property type="match status" value="1"/>
</dbReference>
<evidence type="ECO:0000256" key="5">
    <source>
        <dbReference type="ARBA" id="ARBA00022989"/>
    </source>
</evidence>
<dbReference type="InterPro" id="IPR035906">
    <property type="entry name" value="MetI-like_sf"/>
</dbReference>
<keyword evidence="5 7" id="KW-1133">Transmembrane helix</keyword>
<keyword evidence="6 7" id="KW-0472">Membrane</keyword>
<keyword evidence="2 7" id="KW-0813">Transport</keyword>
<dbReference type="PANTHER" id="PTHR30151:SF20">
    <property type="entry name" value="ABC TRANSPORTER PERMEASE PROTEIN HI_0355-RELATED"/>
    <property type="match status" value="1"/>
</dbReference>
<evidence type="ECO:0000256" key="7">
    <source>
        <dbReference type="RuleBase" id="RU363032"/>
    </source>
</evidence>
<keyword evidence="3" id="KW-1003">Cell membrane</keyword>
<dbReference type="PANTHER" id="PTHR30151">
    <property type="entry name" value="ALKANE SULFONATE ABC TRANSPORTER-RELATED, MEMBRANE SUBUNIT"/>
    <property type="match status" value="1"/>
</dbReference>
<sequence length="245" mass="25270">MTGPALAVLGVVLLLAAWQAVAALRWFGTTVCAPTVVVRVFADASSRRVLLDGAGATMLEAVEGFGWALLAAVVVGVLATLLPFLRSGLDQLGTIESAIPFVAIAPILLALFSRDTVPTAMAATTAFFPLYLALVSGLAAVSPAVADLCAALGAARRDTLLRARIPAALPVLTTGMKTAIPLAVLGGVIGEWLGSSNGIGPIMLVAMRNYRMPMMWAAVVVTVVIALLLYGGCAALEWVTARRFG</sequence>
<protein>
    <submittedName>
        <fullName evidence="9">Putative ABC transporter permease protein HI_0355</fullName>
    </submittedName>
</protein>
<evidence type="ECO:0000256" key="1">
    <source>
        <dbReference type="ARBA" id="ARBA00004651"/>
    </source>
</evidence>
<feature type="transmembrane region" description="Helical" evidence="7">
    <location>
        <begin position="132"/>
        <end position="155"/>
    </location>
</feature>
<dbReference type="EMBL" id="FZMO01000001">
    <property type="protein sequence ID" value="SNQ45425.1"/>
    <property type="molecule type" value="Genomic_DNA"/>
</dbReference>
<name>A0A2I2KIC7_9ACTN</name>
<evidence type="ECO:0000256" key="4">
    <source>
        <dbReference type="ARBA" id="ARBA00022692"/>
    </source>
</evidence>
<accession>A0A2I2KIC7</accession>
<comment type="subcellular location">
    <subcellularLocation>
        <location evidence="1 7">Cell membrane</location>
        <topology evidence="1 7">Multi-pass membrane protein</topology>
    </subcellularLocation>
</comment>
<reference evidence="9 10" key="1">
    <citation type="submission" date="2017-06" db="EMBL/GenBank/DDBJ databases">
        <authorList>
            <person name="Kim H.J."/>
            <person name="Triplett B.A."/>
        </authorList>
    </citation>
    <scope>NUCLEOTIDE SEQUENCE [LARGE SCALE GENOMIC DNA]</scope>
    <source>
        <strain evidence="9">FRACA_ARgP5</strain>
    </source>
</reference>
<feature type="transmembrane region" description="Helical" evidence="7">
    <location>
        <begin position="214"/>
        <end position="239"/>
    </location>
</feature>
<evidence type="ECO:0000256" key="2">
    <source>
        <dbReference type="ARBA" id="ARBA00022448"/>
    </source>
</evidence>
<comment type="similarity">
    <text evidence="7">Belongs to the binding-protein-dependent transport system permease family.</text>
</comment>
<dbReference type="InterPro" id="IPR000515">
    <property type="entry name" value="MetI-like"/>
</dbReference>
<dbReference type="Pfam" id="PF00528">
    <property type="entry name" value="BPD_transp_1"/>
    <property type="match status" value="1"/>
</dbReference>
<dbReference type="SUPFAM" id="SSF161098">
    <property type="entry name" value="MetI-like"/>
    <property type="match status" value="1"/>
</dbReference>
<dbReference type="PROSITE" id="PS50928">
    <property type="entry name" value="ABC_TM1"/>
    <property type="match status" value="1"/>
</dbReference>
<gene>
    <name evidence="9" type="ORF">FRACA_10184</name>
</gene>
<evidence type="ECO:0000313" key="10">
    <source>
        <dbReference type="Proteomes" id="UP000234331"/>
    </source>
</evidence>
<keyword evidence="4 7" id="KW-0812">Transmembrane</keyword>
<dbReference type="GO" id="GO:0055085">
    <property type="term" value="P:transmembrane transport"/>
    <property type="evidence" value="ECO:0007669"/>
    <property type="project" value="InterPro"/>
</dbReference>
<feature type="transmembrane region" description="Helical" evidence="7">
    <location>
        <begin position="65"/>
        <end position="85"/>
    </location>
</feature>
<proteinExistence type="inferred from homology"/>
<evidence type="ECO:0000259" key="8">
    <source>
        <dbReference type="PROSITE" id="PS50928"/>
    </source>
</evidence>
<dbReference type="Proteomes" id="UP000234331">
    <property type="component" value="Unassembled WGS sequence"/>
</dbReference>
<dbReference type="GO" id="GO:0005886">
    <property type="term" value="C:plasma membrane"/>
    <property type="evidence" value="ECO:0007669"/>
    <property type="project" value="UniProtKB-SubCell"/>
</dbReference>
<evidence type="ECO:0000256" key="3">
    <source>
        <dbReference type="ARBA" id="ARBA00022475"/>
    </source>
</evidence>
<organism evidence="9 10">
    <name type="scientific">Frankia canadensis</name>
    <dbReference type="NCBI Taxonomy" id="1836972"/>
    <lineage>
        <taxon>Bacteria</taxon>
        <taxon>Bacillati</taxon>
        <taxon>Actinomycetota</taxon>
        <taxon>Actinomycetes</taxon>
        <taxon>Frankiales</taxon>
        <taxon>Frankiaceae</taxon>
        <taxon>Frankia</taxon>
    </lineage>
</organism>